<reference evidence="1" key="1">
    <citation type="submission" date="2022-04" db="EMBL/GenBank/DDBJ databases">
        <title>Chromosome-scale genome assembly of Holotrichia oblita Faldermann.</title>
        <authorList>
            <person name="Rongchong L."/>
        </authorList>
    </citation>
    <scope>NUCLEOTIDE SEQUENCE</scope>
    <source>
        <strain evidence="1">81SQS9</strain>
    </source>
</reference>
<evidence type="ECO:0000313" key="1">
    <source>
        <dbReference type="EMBL" id="KAI4456257.1"/>
    </source>
</evidence>
<organism evidence="1 2">
    <name type="scientific">Holotrichia oblita</name>
    <name type="common">Chafer beetle</name>
    <dbReference type="NCBI Taxonomy" id="644536"/>
    <lineage>
        <taxon>Eukaryota</taxon>
        <taxon>Metazoa</taxon>
        <taxon>Ecdysozoa</taxon>
        <taxon>Arthropoda</taxon>
        <taxon>Hexapoda</taxon>
        <taxon>Insecta</taxon>
        <taxon>Pterygota</taxon>
        <taxon>Neoptera</taxon>
        <taxon>Endopterygota</taxon>
        <taxon>Coleoptera</taxon>
        <taxon>Polyphaga</taxon>
        <taxon>Scarabaeiformia</taxon>
        <taxon>Scarabaeidae</taxon>
        <taxon>Melolonthinae</taxon>
        <taxon>Holotrichia</taxon>
    </lineage>
</organism>
<gene>
    <name evidence="1" type="ORF">MML48_8g00005589</name>
</gene>
<dbReference type="Proteomes" id="UP001056778">
    <property type="component" value="Chromosome 8"/>
</dbReference>
<protein>
    <submittedName>
        <fullName evidence="1">Ctg4a-related</fullName>
    </submittedName>
</protein>
<dbReference type="EMBL" id="CM043022">
    <property type="protein sequence ID" value="KAI4456257.1"/>
    <property type="molecule type" value="Genomic_DNA"/>
</dbReference>
<name>A0ACB9SR95_HOLOL</name>
<evidence type="ECO:0000313" key="2">
    <source>
        <dbReference type="Proteomes" id="UP001056778"/>
    </source>
</evidence>
<proteinExistence type="predicted"/>
<keyword evidence="2" id="KW-1185">Reference proteome</keyword>
<accession>A0ACB9SR95</accession>
<sequence length="214" mass="24769">MIYDKFSVFIYIFLFSTVNSLTEEDEGVKYADRCEVCKILAIELESRLEETGKSHDVIETGYAVDDVKPKKKKEYKKSELRLVESLDGVCDKILEYNIHKERKDSTRFAKGMSQTFQALHGLVDKGVKVELGIPYELWDKPSAEITNMKTQCETLLEQQEGDIEDWYFNHQGKIPLKDYLCVQRVLKGNEAKCLTEQLKGEKGKPERKKDKTEL</sequence>
<comment type="caution">
    <text evidence="1">The sequence shown here is derived from an EMBL/GenBank/DDBJ whole genome shotgun (WGS) entry which is preliminary data.</text>
</comment>